<reference evidence="2 3" key="1">
    <citation type="submission" date="2023-07" db="EMBL/GenBank/DDBJ databases">
        <title>Sorghum-associated microbial communities from plants grown in Nebraska, USA.</title>
        <authorList>
            <person name="Schachtman D."/>
        </authorList>
    </citation>
    <scope>NUCLEOTIDE SEQUENCE [LARGE SCALE GENOMIC DNA]</scope>
    <source>
        <strain evidence="2 3">BE316</strain>
    </source>
</reference>
<dbReference type="EMBL" id="JAVDXV010000010">
    <property type="protein sequence ID" value="MDR7335548.1"/>
    <property type="molecule type" value="Genomic_DNA"/>
</dbReference>
<gene>
    <name evidence="2" type="ORF">J2X21_004713</name>
</gene>
<sequence>MNAWLVAAAAVVALTGLAHSVGGELMIFRALRRRGVVPSGGQPVLRGFQTRILWANWHLVTVLGWALAALLLWLAQPAARAASGGVIEQGVALALAAGGTLVLWSNRGRHPGWVALWTAAVLVLLSLR</sequence>
<evidence type="ECO:0000313" key="3">
    <source>
        <dbReference type="Proteomes" id="UP001180825"/>
    </source>
</evidence>
<evidence type="ECO:0000256" key="1">
    <source>
        <dbReference type="SAM" id="Phobius"/>
    </source>
</evidence>
<keyword evidence="1" id="KW-0812">Transmembrane</keyword>
<proteinExistence type="predicted"/>
<feature type="transmembrane region" description="Helical" evidence="1">
    <location>
        <begin position="86"/>
        <end position="104"/>
    </location>
</feature>
<keyword evidence="1" id="KW-1133">Transmembrane helix</keyword>
<dbReference type="RefSeq" id="WP_310332552.1">
    <property type="nucleotide sequence ID" value="NZ_JAVDXV010000010.1"/>
</dbReference>
<accession>A0ABU2AG05</accession>
<dbReference type="Proteomes" id="UP001180825">
    <property type="component" value="Unassembled WGS sequence"/>
</dbReference>
<organism evidence="2 3">
    <name type="scientific">Roseateles asaccharophilus</name>
    <dbReference type="NCBI Taxonomy" id="582607"/>
    <lineage>
        <taxon>Bacteria</taxon>
        <taxon>Pseudomonadati</taxon>
        <taxon>Pseudomonadota</taxon>
        <taxon>Betaproteobacteria</taxon>
        <taxon>Burkholderiales</taxon>
        <taxon>Sphaerotilaceae</taxon>
        <taxon>Roseateles</taxon>
    </lineage>
</organism>
<keyword evidence="3" id="KW-1185">Reference proteome</keyword>
<feature type="transmembrane region" description="Helical" evidence="1">
    <location>
        <begin position="54"/>
        <end position="74"/>
    </location>
</feature>
<name>A0ABU2AG05_9BURK</name>
<evidence type="ECO:0000313" key="2">
    <source>
        <dbReference type="EMBL" id="MDR7335548.1"/>
    </source>
</evidence>
<protein>
    <submittedName>
        <fullName evidence="2">Uncharacterized protein</fullName>
    </submittedName>
</protein>
<comment type="caution">
    <text evidence="2">The sequence shown here is derived from an EMBL/GenBank/DDBJ whole genome shotgun (WGS) entry which is preliminary data.</text>
</comment>
<keyword evidence="1" id="KW-0472">Membrane</keyword>